<dbReference type="HOGENOM" id="CLU_1047182_0_0_1"/>
<reference evidence="2" key="1">
    <citation type="journal article" date="2009" name="PLoS Genet.">
        <title>Sequencing, mapping, and analysis of 27,455 maize full-length cDNAs.</title>
        <authorList>
            <person name="Soderlund C."/>
            <person name="Descour A."/>
            <person name="Kudrna D."/>
            <person name="Bomhoff M."/>
            <person name="Boyd L."/>
            <person name="Currie J."/>
            <person name="Angelova A."/>
            <person name="Collura K."/>
            <person name="Wissotski M."/>
            <person name="Ashley E."/>
            <person name="Morrow D."/>
            <person name="Fernandes J."/>
            <person name="Walbot V."/>
            <person name="Yu Y."/>
        </authorList>
    </citation>
    <scope>NUCLEOTIDE SEQUENCE</scope>
    <source>
        <strain evidence="2">B73</strain>
    </source>
</reference>
<proteinExistence type="evidence at transcript level"/>
<protein>
    <submittedName>
        <fullName evidence="2">Uncharacterized protein</fullName>
    </submittedName>
</protein>
<feature type="compositionally biased region" description="Basic residues" evidence="1">
    <location>
        <begin position="201"/>
        <end position="218"/>
    </location>
</feature>
<evidence type="ECO:0000313" key="2">
    <source>
        <dbReference type="EMBL" id="ACN25358.1"/>
    </source>
</evidence>
<accession>C0HEA5</accession>
<feature type="compositionally biased region" description="Low complexity" evidence="1">
    <location>
        <begin position="178"/>
        <end position="199"/>
    </location>
</feature>
<feature type="compositionally biased region" description="Low complexity" evidence="1">
    <location>
        <begin position="89"/>
        <end position="124"/>
    </location>
</feature>
<feature type="compositionally biased region" description="Basic residues" evidence="1">
    <location>
        <begin position="128"/>
        <end position="158"/>
    </location>
</feature>
<name>C0HEA5_MAIZE</name>
<feature type="region of interest" description="Disordered" evidence="1">
    <location>
        <begin position="42"/>
        <end position="231"/>
    </location>
</feature>
<feature type="compositionally biased region" description="Basic residues" evidence="1">
    <location>
        <begin position="60"/>
        <end position="79"/>
    </location>
</feature>
<evidence type="ECO:0000256" key="1">
    <source>
        <dbReference type="SAM" id="MobiDB-lite"/>
    </source>
</evidence>
<sequence>MVKVCKIIPQQRPAAAAADVAVLDSNFYQAITAIGHCCTQVGGAPSSQDKPPPALTTRRAPTRRPTSRPPRHAAARKLRWPGPRPAPAARPCRGRPGTTRASRATRRCTPGGTRACSRRAASPSAPRPGRRGRPRTQRRRRRRRQHQQPLRLSRRRRLAVGTGRTGSVRWPRRRGRAWADAAPAAGALSRRGASAGEAGRSARRGRRRRGRSSRRMTWRPRPPASSLRSTGCRRRLPARPCCWRTWRWSRSIGGFLRRDRINWLMA</sequence>
<dbReference type="AlphaFoldDB" id="C0HEA5"/>
<organism evidence="2">
    <name type="scientific">Zea mays</name>
    <name type="common">Maize</name>
    <dbReference type="NCBI Taxonomy" id="4577"/>
    <lineage>
        <taxon>Eukaryota</taxon>
        <taxon>Viridiplantae</taxon>
        <taxon>Streptophyta</taxon>
        <taxon>Embryophyta</taxon>
        <taxon>Tracheophyta</taxon>
        <taxon>Spermatophyta</taxon>
        <taxon>Magnoliopsida</taxon>
        <taxon>Liliopsida</taxon>
        <taxon>Poales</taxon>
        <taxon>Poaceae</taxon>
        <taxon>PACMAD clade</taxon>
        <taxon>Panicoideae</taxon>
        <taxon>Andropogonodae</taxon>
        <taxon>Andropogoneae</taxon>
        <taxon>Tripsacinae</taxon>
        <taxon>Zea</taxon>
    </lineage>
</organism>
<dbReference type="EMBL" id="BT060661">
    <property type="protein sequence ID" value="ACN25358.1"/>
    <property type="molecule type" value="mRNA"/>
</dbReference>